<dbReference type="AlphaFoldDB" id="A0A0B7JRT3"/>
<dbReference type="InterPro" id="IPR019826">
    <property type="entry name" value="Carboxylesterase_B_AS"/>
</dbReference>
<evidence type="ECO:0000256" key="2">
    <source>
        <dbReference type="ARBA" id="ARBA00022801"/>
    </source>
</evidence>
<dbReference type="GO" id="GO:0016787">
    <property type="term" value="F:hydrolase activity"/>
    <property type="evidence" value="ECO:0007669"/>
    <property type="project" value="UniProtKB-KW"/>
</dbReference>
<gene>
    <name evidence="5" type="ORF">BN869_000003773_1</name>
</gene>
<keyword evidence="2 3" id="KW-0378">Hydrolase</keyword>
<dbReference type="Pfam" id="PF00135">
    <property type="entry name" value="COesterase"/>
    <property type="match status" value="1"/>
</dbReference>
<dbReference type="Gene3D" id="3.40.50.1820">
    <property type="entry name" value="alpha/beta hydrolase"/>
    <property type="match status" value="1"/>
</dbReference>
<sequence>RLCLQCNCPDISNFRGSRYLRSVLLGTNIIAQDIPLLCYSPSPSHWTKPTHQIRSSHIISAFGVPFSGTRMKSDEIPSIDQVFLEVPSLGTLKGISLNGKTCQYLGIPYASVPGRFRRSVPASEPWENGNWDGTRLGPYCPQPPRDFYPVPNAPRPWLDMPQADEFNCLNLNISVPHLPADQVKNPLPVMIFIHGGAFTYSMNSSPVYDSRILVESSASKFRRPTIVITVNYRLGVYGFLAGKDIETYNSSHGEAGVGNYGLWDQVLALRWVQKHISAFGGDPKQVTLFGQSAGAVSVHAHLLRGEPLFSSAILQSGLIRLCGVLSIDEYQSVYERILQALDIPIDLNPEDRIERLLSADSSALTKAMVPAFIIPVVTSPLCDDGVFVTGSIPSYDEYYTFSVPEWCPRVMIGDATNECIIWNKSWDNICDSPLASGEDLTVPTAALTLAKMESYLGSPKARMLSEIYDITSDTSEKDIFTKLEKMTTHGLFSAPIYFARQAAKGSVFAYHFDVPSPFKNAWGGMAHHSFDNVLIWGLLSHEMPQSYAKVSEYMAEAWIRFASGEDPWERHSESGKYKVFGLERTILTSKNDDLERGHQIWDKLHDLGLVADLARLSEELCLRRRELTQGVLVSSR</sequence>
<comment type="similarity">
    <text evidence="1 3">Belongs to the type-B carboxylesterase/lipase family.</text>
</comment>
<feature type="domain" description="Carboxylesterase type B" evidence="4">
    <location>
        <begin position="88"/>
        <end position="580"/>
    </location>
</feature>
<dbReference type="EC" id="3.1.1.-" evidence="3"/>
<dbReference type="EMBL" id="CDPU01000008">
    <property type="protein sequence ID" value="CEO47718.1"/>
    <property type="molecule type" value="Genomic_DNA"/>
</dbReference>
<dbReference type="InterPro" id="IPR050309">
    <property type="entry name" value="Type-B_Carboxylest/Lipase"/>
</dbReference>
<dbReference type="SUPFAM" id="SSF53474">
    <property type="entry name" value="alpha/beta-Hydrolases"/>
    <property type="match status" value="1"/>
</dbReference>
<reference evidence="5" key="1">
    <citation type="submission" date="2015-01" db="EMBL/GenBank/DDBJ databases">
        <authorList>
            <person name="Durling Mikael"/>
        </authorList>
    </citation>
    <scope>NUCLEOTIDE SEQUENCE</scope>
</reference>
<dbReference type="PROSITE" id="PS00122">
    <property type="entry name" value="CARBOXYLESTERASE_B_1"/>
    <property type="match status" value="1"/>
</dbReference>
<evidence type="ECO:0000259" key="4">
    <source>
        <dbReference type="Pfam" id="PF00135"/>
    </source>
</evidence>
<dbReference type="PANTHER" id="PTHR11559">
    <property type="entry name" value="CARBOXYLESTERASE"/>
    <property type="match status" value="1"/>
</dbReference>
<evidence type="ECO:0000256" key="3">
    <source>
        <dbReference type="RuleBase" id="RU361235"/>
    </source>
</evidence>
<evidence type="ECO:0000313" key="5">
    <source>
        <dbReference type="EMBL" id="CEO47718.1"/>
    </source>
</evidence>
<protein>
    <recommendedName>
        <fullName evidence="3">Carboxylic ester hydrolase</fullName>
        <ecNumber evidence="3">3.1.1.-</ecNumber>
    </recommendedName>
</protein>
<name>A0A0B7JRT3_BIOOC</name>
<accession>A0A0B7JRT3</accession>
<dbReference type="ESTHER" id="biooc-a0a0b7jrt3">
    <property type="family name" value="Fungal_carboxylesterase_lipase"/>
</dbReference>
<feature type="non-terminal residue" evidence="5">
    <location>
        <position position="1"/>
    </location>
</feature>
<organism evidence="5">
    <name type="scientific">Bionectria ochroleuca</name>
    <name type="common">Gliocladium roseum</name>
    <dbReference type="NCBI Taxonomy" id="29856"/>
    <lineage>
        <taxon>Eukaryota</taxon>
        <taxon>Fungi</taxon>
        <taxon>Dikarya</taxon>
        <taxon>Ascomycota</taxon>
        <taxon>Pezizomycotina</taxon>
        <taxon>Sordariomycetes</taxon>
        <taxon>Hypocreomycetidae</taxon>
        <taxon>Hypocreales</taxon>
        <taxon>Bionectriaceae</taxon>
        <taxon>Clonostachys</taxon>
    </lineage>
</organism>
<dbReference type="InterPro" id="IPR029058">
    <property type="entry name" value="AB_hydrolase_fold"/>
</dbReference>
<dbReference type="InterPro" id="IPR002018">
    <property type="entry name" value="CarbesteraseB"/>
</dbReference>
<evidence type="ECO:0000256" key="1">
    <source>
        <dbReference type="ARBA" id="ARBA00005964"/>
    </source>
</evidence>
<proteinExistence type="inferred from homology"/>